<dbReference type="InterPro" id="IPR031052">
    <property type="entry name" value="FHY3/FAR1"/>
</dbReference>
<comment type="caution">
    <text evidence="5">The sequence shown here is derived from an EMBL/GenBank/DDBJ whole genome shotgun (WGS) entry which is preliminary data.</text>
</comment>
<evidence type="ECO:0000313" key="4">
    <source>
        <dbReference type="EMBL" id="CAF1404651.1"/>
    </source>
</evidence>
<dbReference type="Pfam" id="PF10551">
    <property type="entry name" value="MULE"/>
    <property type="match status" value="1"/>
</dbReference>
<evidence type="ECO:0000259" key="3">
    <source>
        <dbReference type="PROSITE" id="PS50966"/>
    </source>
</evidence>
<dbReference type="GO" id="GO:0008270">
    <property type="term" value="F:zinc ion binding"/>
    <property type="evidence" value="ECO:0007669"/>
    <property type="project" value="UniProtKB-KW"/>
</dbReference>
<dbReference type="Pfam" id="PF04434">
    <property type="entry name" value="SWIM"/>
    <property type="match status" value="1"/>
</dbReference>
<evidence type="ECO:0000313" key="6">
    <source>
        <dbReference type="Proteomes" id="UP000663836"/>
    </source>
</evidence>
<evidence type="ECO:0000313" key="5">
    <source>
        <dbReference type="EMBL" id="CAF3983482.1"/>
    </source>
</evidence>
<dbReference type="PANTHER" id="PTHR31669:SF251">
    <property type="entry name" value="PROTEIN FAR1-RELATED SEQUENCE"/>
    <property type="match status" value="1"/>
</dbReference>
<dbReference type="GO" id="GO:0006355">
    <property type="term" value="P:regulation of DNA-templated transcription"/>
    <property type="evidence" value="ECO:0007669"/>
    <property type="project" value="InterPro"/>
</dbReference>
<accession>A0A819MQ47</accession>
<protein>
    <recommendedName>
        <fullName evidence="3">SWIM-type domain-containing protein</fullName>
    </recommendedName>
</protein>
<dbReference type="AlphaFoldDB" id="A0A819MQ47"/>
<dbReference type="InterPro" id="IPR007527">
    <property type="entry name" value="Znf_SWIM"/>
</dbReference>
<dbReference type="InterPro" id="IPR018289">
    <property type="entry name" value="MULE_transposase_dom"/>
</dbReference>
<proteinExistence type="predicted"/>
<dbReference type="Proteomes" id="UP000663836">
    <property type="component" value="Unassembled WGS sequence"/>
</dbReference>
<organism evidence="5 6">
    <name type="scientific">Rotaria sordida</name>
    <dbReference type="NCBI Taxonomy" id="392033"/>
    <lineage>
        <taxon>Eukaryota</taxon>
        <taxon>Metazoa</taxon>
        <taxon>Spiralia</taxon>
        <taxon>Gnathifera</taxon>
        <taxon>Rotifera</taxon>
        <taxon>Eurotatoria</taxon>
        <taxon>Bdelloidea</taxon>
        <taxon>Philodinida</taxon>
        <taxon>Philodinidae</taxon>
        <taxon>Rotaria</taxon>
    </lineage>
</organism>
<evidence type="ECO:0000256" key="2">
    <source>
        <dbReference type="SAM" id="MobiDB-lite"/>
    </source>
</evidence>
<dbReference type="PROSITE" id="PS50966">
    <property type="entry name" value="ZF_SWIM"/>
    <property type="match status" value="1"/>
</dbReference>
<dbReference type="Proteomes" id="UP000663864">
    <property type="component" value="Unassembled WGS sequence"/>
</dbReference>
<reference evidence="5" key="1">
    <citation type="submission" date="2021-02" db="EMBL/GenBank/DDBJ databases">
        <authorList>
            <person name="Nowell W R."/>
        </authorList>
    </citation>
    <scope>NUCLEOTIDE SEQUENCE</scope>
</reference>
<feature type="region of interest" description="Disordered" evidence="2">
    <location>
        <begin position="1"/>
        <end position="25"/>
    </location>
</feature>
<sequence length="598" mass="69761">MEVVKVAQYESDTSDEEETFDNAGEAEASIENQWSKYYTNYTEDGRKVYYRCNKAKRRGPQCCASIYLLYHADSDKVTVYETEVEHEHHNDQIRGINEDVKKVIEDLFNDSIKKPKLILRALQTRKINVPTLAQLNNYLVYYRKKKFGSQEISLGELEQWCKDNQNIPINENESFVVSYQIFYNDEEYEDDEDVEDDGENKFRFFISSVRLLNIASMSQHIHADATYKLIWQGFPVLVIGTTDFNKVFHPFGLAICSNEKTKDFQFIFSSIQTGMQKINKPLLKPIALVSDAAHSIKNGFKNVFNNSYNEIMCWAHMKRKIENRICQIDNKDIRKELMEDIEMLQVSNSTAVFKLASSLFMKKWNMNNKQKNQSILDFLNYFDYEWLKSNDGWYEGLQLYTPSTNNALEATNKTIKDDGTFRERHVLSRFLAISSNIINNWSIERDASSVNAKIFATETTISLELWTLSYQWAKSIKDIICIPNNSSKKYYIPARDLQSITQSDLNKYNTKKWTTFNQFKKSFDIWCMEMENDSYWKTSKCNCPAFLKNYICKHVVGMAIRLKYCKPPSTAKTVPIDSEFQAESDGIVFISIERAVME</sequence>
<keyword evidence="1" id="KW-0863">Zinc-finger</keyword>
<dbReference type="EMBL" id="CAJNOT010003884">
    <property type="protein sequence ID" value="CAF1404651.1"/>
    <property type="molecule type" value="Genomic_DNA"/>
</dbReference>
<name>A0A819MQ47_9BILA</name>
<keyword evidence="1" id="KW-0862">Zinc</keyword>
<dbReference type="EMBL" id="CAJOBD010004173">
    <property type="protein sequence ID" value="CAF3983482.1"/>
    <property type="molecule type" value="Genomic_DNA"/>
</dbReference>
<dbReference type="PANTHER" id="PTHR31669">
    <property type="entry name" value="PROTEIN FAR1-RELATED SEQUENCE 10-RELATED"/>
    <property type="match status" value="1"/>
</dbReference>
<gene>
    <name evidence="5" type="ORF">JBS370_LOCUS25312</name>
    <name evidence="4" type="ORF">ZHD862_LOCUS33285</name>
</gene>
<evidence type="ECO:0000256" key="1">
    <source>
        <dbReference type="PROSITE-ProRule" id="PRU00325"/>
    </source>
</evidence>
<keyword evidence="1" id="KW-0479">Metal-binding</keyword>
<feature type="domain" description="SWIM-type" evidence="3">
    <location>
        <begin position="526"/>
        <end position="563"/>
    </location>
</feature>